<proteinExistence type="predicted"/>
<keyword evidence="1" id="KW-0812">Transmembrane</keyword>
<keyword evidence="3" id="KW-1185">Reference proteome</keyword>
<dbReference type="EMBL" id="JXYS01000038">
    <property type="protein sequence ID" value="KJF17488.1"/>
    <property type="molecule type" value="Genomic_DNA"/>
</dbReference>
<evidence type="ECO:0000256" key="1">
    <source>
        <dbReference type="SAM" id="Phobius"/>
    </source>
</evidence>
<organism evidence="2 3">
    <name type="scientific">Acidithrix ferrooxidans</name>
    <dbReference type="NCBI Taxonomy" id="1280514"/>
    <lineage>
        <taxon>Bacteria</taxon>
        <taxon>Bacillati</taxon>
        <taxon>Actinomycetota</taxon>
        <taxon>Acidimicrobiia</taxon>
        <taxon>Acidimicrobiales</taxon>
        <taxon>Acidimicrobiaceae</taxon>
        <taxon>Acidithrix</taxon>
    </lineage>
</organism>
<gene>
    <name evidence="2" type="ORF">AXFE_16510</name>
</gene>
<accession>A0A0D8HHU1</accession>
<protein>
    <submittedName>
        <fullName evidence="2">Uncharacterized protein</fullName>
    </submittedName>
</protein>
<keyword evidence="1" id="KW-0472">Membrane</keyword>
<dbReference type="OrthoDB" id="9984074at2"/>
<reference evidence="2 3" key="1">
    <citation type="submission" date="2015-01" db="EMBL/GenBank/DDBJ databases">
        <title>Draft genome of the acidophilic iron oxidizer Acidithrix ferrooxidans strain Py-F3.</title>
        <authorList>
            <person name="Poehlein A."/>
            <person name="Eisen S."/>
            <person name="Schloemann M."/>
            <person name="Johnson B.D."/>
            <person name="Daniel R."/>
            <person name="Muehling M."/>
        </authorList>
    </citation>
    <scope>NUCLEOTIDE SEQUENCE [LARGE SCALE GENOMIC DNA]</scope>
    <source>
        <strain evidence="2 3">Py-F3</strain>
    </source>
</reference>
<dbReference type="RefSeq" id="WP_052605351.1">
    <property type="nucleotide sequence ID" value="NZ_JXYS01000038.1"/>
</dbReference>
<feature type="transmembrane region" description="Helical" evidence="1">
    <location>
        <begin position="17"/>
        <end position="39"/>
    </location>
</feature>
<evidence type="ECO:0000313" key="2">
    <source>
        <dbReference type="EMBL" id="KJF17488.1"/>
    </source>
</evidence>
<name>A0A0D8HHU1_9ACTN</name>
<evidence type="ECO:0000313" key="3">
    <source>
        <dbReference type="Proteomes" id="UP000032360"/>
    </source>
</evidence>
<dbReference type="Proteomes" id="UP000032360">
    <property type="component" value="Unassembled WGS sequence"/>
</dbReference>
<sequence>MNQCFATGLVDELNGGAALYGVITAALVPLGVSIAIAGVSGALSAAMFGAAGYIGETQTMCGSRNIWVGLHYWVSPSHGCA</sequence>
<keyword evidence="1" id="KW-1133">Transmembrane helix</keyword>
<comment type="caution">
    <text evidence="2">The sequence shown here is derived from an EMBL/GenBank/DDBJ whole genome shotgun (WGS) entry which is preliminary data.</text>
</comment>
<dbReference type="STRING" id="1280514.AXFE_16510"/>
<dbReference type="AlphaFoldDB" id="A0A0D8HHU1"/>